<gene>
    <name evidence="1" type="ORF">NCTC12123_00115</name>
</gene>
<dbReference type="EMBL" id="UFYI01000005">
    <property type="protein sequence ID" value="STD17604.1"/>
    <property type="molecule type" value="Genomic_DNA"/>
</dbReference>
<dbReference type="RefSeq" id="WP_059347878.1">
    <property type="nucleotide sequence ID" value="NZ_CP011864.1"/>
</dbReference>
<name>A0A376F064_ENTAS</name>
<reference evidence="1 2" key="1">
    <citation type="submission" date="2018-06" db="EMBL/GenBank/DDBJ databases">
        <authorList>
            <consortium name="Pathogen Informatics"/>
            <person name="Doyle S."/>
        </authorList>
    </citation>
    <scope>NUCLEOTIDE SEQUENCE [LARGE SCALE GENOMIC DNA]</scope>
    <source>
        <strain evidence="1 2">NCTC12123</strain>
    </source>
</reference>
<sequence length="95" mass="10624">MIDLYIHTAQALSHTFYGIPYFLFNVVLSLAFTFLVVLPFGKVSQSGKFQHVSTNNAVFAKLVGFPLLIGVLLTYGMTLISLLSVFNKIFDLGWF</sequence>
<dbReference type="Proteomes" id="UP000255163">
    <property type="component" value="Unassembled WGS sequence"/>
</dbReference>
<proteinExistence type="predicted"/>
<evidence type="ECO:0000313" key="2">
    <source>
        <dbReference type="Proteomes" id="UP000255163"/>
    </source>
</evidence>
<protein>
    <submittedName>
        <fullName evidence="1">Uncharacterized protein</fullName>
    </submittedName>
</protein>
<evidence type="ECO:0000313" key="1">
    <source>
        <dbReference type="EMBL" id="STD17604.1"/>
    </source>
</evidence>
<dbReference type="AlphaFoldDB" id="A0A376F064"/>
<accession>A0A376F064</accession>
<organism evidence="1 2">
    <name type="scientific">Enterobacter asburiae</name>
    <dbReference type="NCBI Taxonomy" id="61645"/>
    <lineage>
        <taxon>Bacteria</taxon>
        <taxon>Pseudomonadati</taxon>
        <taxon>Pseudomonadota</taxon>
        <taxon>Gammaproteobacteria</taxon>
        <taxon>Enterobacterales</taxon>
        <taxon>Enterobacteriaceae</taxon>
        <taxon>Enterobacter</taxon>
        <taxon>Enterobacter cloacae complex</taxon>
    </lineage>
</organism>